<protein>
    <submittedName>
        <fullName evidence="1">Uncharacterized protein</fullName>
    </submittedName>
</protein>
<sequence length="117" mass="13347">MPLQLGLSREAFYSDYFEKMPCHLTNVVSGDDFSWRALSQTIYGLNFESDTDVKVHLDGVLKLAQYTERYQDISDIKVRLSKERLESLLRDGATLVVNRLDLKNTAIAALCKALFLE</sequence>
<dbReference type="SUPFAM" id="SSF51197">
    <property type="entry name" value="Clavaminate synthase-like"/>
    <property type="match status" value="1"/>
</dbReference>
<dbReference type="EMBL" id="UGSG01000001">
    <property type="protein sequence ID" value="SUA78822.1"/>
    <property type="molecule type" value="Genomic_DNA"/>
</dbReference>
<organism evidence="1 2">
    <name type="scientific">Pandoraea pnomenusa</name>
    <dbReference type="NCBI Taxonomy" id="93220"/>
    <lineage>
        <taxon>Bacteria</taxon>
        <taxon>Pseudomonadati</taxon>
        <taxon>Pseudomonadota</taxon>
        <taxon>Betaproteobacteria</taxon>
        <taxon>Burkholderiales</taxon>
        <taxon>Burkholderiaceae</taxon>
        <taxon>Pandoraea</taxon>
    </lineage>
</organism>
<dbReference type="Gene3D" id="2.60.120.650">
    <property type="entry name" value="Cupin"/>
    <property type="match status" value="1"/>
</dbReference>
<accession>A0A378YNT8</accession>
<dbReference type="RefSeq" id="WP_038619341.1">
    <property type="nucleotide sequence ID" value="NZ_CP009553.3"/>
</dbReference>
<dbReference type="OrthoDB" id="479699at2"/>
<dbReference type="KEGG" id="ppnm:LV28_14500"/>
<proteinExistence type="predicted"/>
<reference evidence="1 2" key="1">
    <citation type="submission" date="2018-06" db="EMBL/GenBank/DDBJ databases">
        <authorList>
            <consortium name="Pathogen Informatics"/>
            <person name="Doyle S."/>
        </authorList>
    </citation>
    <scope>NUCLEOTIDE SEQUENCE [LARGE SCALE GENOMIC DNA]</scope>
    <source>
        <strain evidence="1 2">NCTC13160</strain>
    </source>
</reference>
<dbReference type="Proteomes" id="UP000254573">
    <property type="component" value="Unassembled WGS sequence"/>
</dbReference>
<gene>
    <name evidence="1" type="ORF">NCTC13160_02859</name>
</gene>
<evidence type="ECO:0000313" key="2">
    <source>
        <dbReference type="Proteomes" id="UP000254573"/>
    </source>
</evidence>
<dbReference type="AlphaFoldDB" id="A0A378YNT8"/>
<name>A0A378YNT8_9BURK</name>
<evidence type="ECO:0000313" key="1">
    <source>
        <dbReference type="EMBL" id="SUA78822.1"/>
    </source>
</evidence>